<accession>A0A9X1UDK5</accession>
<dbReference type="SUPFAM" id="SSF53448">
    <property type="entry name" value="Nucleotide-diphospho-sugar transferases"/>
    <property type="match status" value="1"/>
</dbReference>
<dbReference type="GO" id="GO:0016758">
    <property type="term" value="F:hexosyltransferase activity"/>
    <property type="evidence" value="ECO:0007669"/>
    <property type="project" value="UniProtKB-ARBA"/>
</dbReference>
<evidence type="ECO:0000313" key="3">
    <source>
        <dbReference type="Proteomes" id="UP001139462"/>
    </source>
</evidence>
<keyword evidence="2" id="KW-0808">Transferase</keyword>
<reference evidence="2" key="1">
    <citation type="submission" date="2021-09" db="EMBL/GenBank/DDBJ databases">
        <title>Genome of Aequorivita sp. strain F64183.</title>
        <authorList>
            <person name="Wang Y."/>
        </authorList>
    </citation>
    <scope>NUCLEOTIDE SEQUENCE</scope>
    <source>
        <strain evidence="2">F64183</strain>
    </source>
</reference>
<proteinExistence type="predicted"/>
<gene>
    <name evidence="2" type="ORF">K8344_11120</name>
</gene>
<protein>
    <submittedName>
        <fullName evidence="2">Glycosyltransferase</fullName>
        <ecNumber evidence="2">2.4.-.-</ecNumber>
    </submittedName>
</protein>
<keyword evidence="2" id="KW-0328">Glycosyltransferase</keyword>
<feature type="domain" description="Glycosyltransferase 2-like" evidence="1">
    <location>
        <begin position="20"/>
        <end position="171"/>
    </location>
</feature>
<dbReference type="AlphaFoldDB" id="A0A9X1UDK5"/>
<dbReference type="PANTHER" id="PTHR22916:SF3">
    <property type="entry name" value="UDP-GLCNAC:BETAGAL BETA-1,3-N-ACETYLGLUCOSAMINYLTRANSFERASE-LIKE PROTEIN 1"/>
    <property type="match status" value="1"/>
</dbReference>
<dbReference type="InterPro" id="IPR029044">
    <property type="entry name" value="Nucleotide-diphossugar_trans"/>
</dbReference>
<name>A0A9X1UDK5_9FLAO</name>
<evidence type="ECO:0000259" key="1">
    <source>
        <dbReference type="Pfam" id="PF00535"/>
    </source>
</evidence>
<evidence type="ECO:0000313" key="2">
    <source>
        <dbReference type="EMBL" id="MCG2431671.1"/>
    </source>
</evidence>
<comment type="caution">
    <text evidence="2">The sequence shown here is derived from an EMBL/GenBank/DDBJ whole genome shotgun (WGS) entry which is preliminary data.</text>
</comment>
<dbReference type="EMBL" id="JAIRBB010000010">
    <property type="protein sequence ID" value="MCG2431671.1"/>
    <property type="molecule type" value="Genomic_DNA"/>
</dbReference>
<dbReference type="Pfam" id="PF00535">
    <property type="entry name" value="Glycos_transf_2"/>
    <property type="match status" value="1"/>
</dbReference>
<sequence length="334" mass="39391">MQNYKPEEFAHEVNHTPLVSVLVQTYQHIKYIKDCLDGILMQKTNFYFEILIGEDESTDGTREVCIEYAQKYPEKIKLFLHNSKSNPSKIGLHPFQINAFYNLFTARGKYIATCEGDDYWTDPLKLQKQVTALEKNQDLILVTGGYISKSPFGEVEHLYSPINPSTQIQDNSYRFNFSDLVRKWQTKTLTTVFRNKPQIFEKLLQYKSTRDVHLMYHLLMEGDGMYIQEILGVQNKHLGGIFAPKSSTEQLYIQYEVYKELYFANKNEVLRQKFVDTLFKYQILKYEKPEALKEFSPKPIIRDAVKSLRRKNEYVLFLKLLIPRKIKQPFKITM</sequence>
<dbReference type="RefSeq" id="WP_237608757.1">
    <property type="nucleotide sequence ID" value="NZ_JAIRBB010000010.1"/>
</dbReference>
<dbReference type="Gene3D" id="3.90.550.10">
    <property type="entry name" value="Spore Coat Polysaccharide Biosynthesis Protein SpsA, Chain A"/>
    <property type="match status" value="1"/>
</dbReference>
<organism evidence="2 3">
    <name type="scientific">Aequorivita xiaoshiensis</name>
    <dbReference type="NCBI Taxonomy" id="2874476"/>
    <lineage>
        <taxon>Bacteria</taxon>
        <taxon>Pseudomonadati</taxon>
        <taxon>Bacteroidota</taxon>
        <taxon>Flavobacteriia</taxon>
        <taxon>Flavobacteriales</taxon>
        <taxon>Flavobacteriaceae</taxon>
        <taxon>Aequorivita</taxon>
    </lineage>
</organism>
<dbReference type="EC" id="2.4.-.-" evidence="2"/>
<dbReference type="Proteomes" id="UP001139462">
    <property type="component" value="Unassembled WGS sequence"/>
</dbReference>
<dbReference type="InterPro" id="IPR001173">
    <property type="entry name" value="Glyco_trans_2-like"/>
</dbReference>
<keyword evidence="3" id="KW-1185">Reference proteome</keyword>
<dbReference type="PANTHER" id="PTHR22916">
    <property type="entry name" value="GLYCOSYLTRANSFERASE"/>
    <property type="match status" value="1"/>
</dbReference>